<evidence type="ECO:0000313" key="1">
    <source>
        <dbReference type="EMBL" id="CUA78097.1"/>
    </source>
</evidence>
<dbReference type="AlphaFoldDB" id="A0A0K6GHK2"/>
<keyword evidence="2" id="KW-1185">Reference proteome</keyword>
<evidence type="ECO:0000313" key="2">
    <source>
        <dbReference type="Proteomes" id="UP000044841"/>
    </source>
</evidence>
<dbReference type="EMBL" id="CYGV01001955">
    <property type="protein sequence ID" value="CUA78097.1"/>
    <property type="molecule type" value="Genomic_DNA"/>
</dbReference>
<organism evidence="1 2">
    <name type="scientific">Rhizoctonia solani</name>
    <dbReference type="NCBI Taxonomy" id="456999"/>
    <lineage>
        <taxon>Eukaryota</taxon>
        <taxon>Fungi</taxon>
        <taxon>Dikarya</taxon>
        <taxon>Basidiomycota</taxon>
        <taxon>Agaricomycotina</taxon>
        <taxon>Agaricomycetes</taxon>
        <taxon>Cantharellales</taxon>
        <taxon>Ceratobasidiaceae</taxon>
        <taxon>Rhizoctonia</taxon>
    </lineage>
</organism>
<accession>A0A0K6GHK2</accession>
<protein>
    <submittedName>
        <fullName evidence="1">Replicase polyprotein 1a</fullName>
    </submittedName>
</protein>
<dbReference type="Proteomes" id="UP000044841">
    <property type="component" value="Unassembled WGS sequence"/>
</dbReference>
<name>A0A0K6GHK2_9AGAM</name>
<gene>
    <name evidence="1" type="ORF">RSOLAG22IIIB_02714</name>
</gene>
<proteinExistence type="predicted"/>
<reference evidence="1 2" key="1">
    <citation type="submission" date="2015-07" db="EMBL/GenBank/DDBJ databases">
        <authorList>
            <person name="Noorani M."/>
        </authorList>
    </citation>
    <scope>NUCLEOTIDE SEQUENCE [LARGE SCALE GENOMIC DNA]</scope>
    <source>
        <strain evidence="1">BBA 69670</strain>
    </source>
</reference>
<sequence>MSSGTWLIVQALARQTASPPAARKLDFASQHQSKIPHVLSMSVPPGASYQASNTYVKLKRRLLNLEAPVRVQFKDEWNQGNPLYDWYQRRNSRGITAMQLRKEKNAPFFHQYIVFELSGGHYFRIDRRQLPDETTPLDCIYEHGVDAYDTIEQVTSFEDASYSRSDCLVAIRFREPLFLEIILKILWAIHWHPSTRVYTLQRYNCYFVSQTILFLSAKSDPNSYSLETDIMHSLDDDCLSGPNCTTQDQDDWVRAIHINFQEKNRLVTQGPLASVLANLLQELNTRDQGFHKMCLTHWRSCLVCTGQRASFSSSEIADTASKIRRQYGRDRLNIPDFTDHVLMRFQNSLADFCGNTLKNLCDTQAKKIATKLPEAYNKGELDQVVSEEIDAAFAFNYDLKTSWTNYVHDALQRLAKDINPIMQCALECPTWEPTLTPEVTVENIIHLRKMDNWVECVSEFFEAEYHQLETALKAEV</sequence>